<dbReference type="GO" id="GO:0008408">
    <property type="term" value="F:3'-5' exonuclease activity"/>
    <property type="evidence" value="ECO:0007669"/>
    <property type="project" value="InterPro"/>
</dbReference>
<reference evidence="6 7" key="1">
    <citation type="submission" date="2019-09" db="EMBL/GenBank/DDBJ databases">
        <title>Complete genome sequence of Arachidicoccus sp. B3-10 isolated from apple orchard soil.</title>
        <authorList>
            <person name="Kim H.S."/>
            <person name="Han K.-I."/>
            <person name="Suh M.K."/>
            <person name="Lee K.C."/>
            <person name="Eom M.K."/>
            <person name="Kim J.-S."/>
            <person name="Kang S.W."/>
            <person name="Sin Y."/>
            <person name="Lee J.-S."/>
        </authorList>
    </citation>
    <scope>NUCLEOTIDE SEQUENCE [LARGE SCALE GENOMIC DNA]</scope>
    <source>
        <strain evidence="6 7">B3-10</strain>
    </source>
</reference>
<sequence length="401" mass="45194">MRILHTGDWHLGKKLGNFNRIEEQRQVLDEIVQIADSENIDVVLVAGDLFDSFNPTVEATELLYFTLKKLTNNGTRPVIAIAGNHDSPDRIEAPDPLAKACGIIFAGYPHSEISGMADEVKFQITNTSPGFIEIKLSNYSYPLRLILTPYANEFRLKTYLGSENEDAHLNEILHTQWQNLADKYCDENGVNILLAHLFVMQKDTTPPEEPEDERPINIGTAAAIFSENIPSQIQYTALGHLHRGHTVKGAVGMVNYSGSPLSYSFAEAGQQKFVRILDIEPNIPVRVKDVALHSGRILHRKKFDDVSLAVQWLRENTNTLVELTIQSETYLTAENRKALNTAHDGIIMIIPEITSENASPSQRQNINLNEDITELFKQYFYSKKGQTPSDELLELFKEIKH</sequence>
<name>A0A5P2FXU1_9BACT</name>
<keyword evidence="4" id="KW-0235">DNA replication</keyword>
<dbReference type="OrthoDB" id="9773856at2"/>
<protein>
    <recommendedName>
        <fullName evidence="4">Nuclease SbcCD subunit D</fullName>
    </recommendedName>
</protein>
<keyword evidence="4" id="KW-0233">DNA recombination</keyword>
<dbReference type="Pfam" id="PF00149">
    <property type="entry name" value="Metallophos"/>
    <property type="match status" value="1"/>
</dbReference>
<accession>A0A5P2FXU1</accession>
<dbReference type="GO" id="GO:0006310">
    <property type="term" value="P:DNA recombination"/>
    <property type="evidence" value="ECO:0007669"/>
    <property type="project" value="UniProtKB-KW"/>
</dbReference>
<dbReference type="PANTHER" id="PTHR30337">
    <property type="entry name" value="COMPONENT OF ATP-DEPENDENT DSDNA EXONUCLEASE"/>
    <property type="match status" value="1"/>
</dbReference>
<evidence type="ECO:0000313" key="7">
    <source>
        <dbReference type="Proteomes" id="UP000292424"/>
    </source>
</evidence>
<dbReference type="PANTHER" id="PTHR30337:SF0">
    <property type="entry name" value="NUCLEASE SBCCD SUBUNIT D"/>
    <property type="match status" value="1"/>
</dbReference>
<dbReference type="GO" id="GO:0006260">
    <property type="term" value="P:DNA replication"/>
    <property type="evidence" value="ECO:0007669"/>
    <property type="project" value="UniProtKB-KW"/>
</dbReference>
<comment type="similarity">
    <text evidence="4">Belongs to the SbcD family.</text>
</comment>
<dbReference type="InterPro" id="IPR041796">
    <property type="entry name" value="Mre11_N"/>
</dbReference>
<dbReference type="InterPro" id="IPR029052">
    <property type="entry name" value="Metallo-depent_PP-like"/>
</dbReference>
<organism evidence="6 7">
    <name type="scientific">Rhizosphaericola mali</name>
    <dbReference type="NCBI Taxonomy" id="2545455"/>
    <lineage>
        <taxon>Bacteria</taxon>
        <taxon>Pseudomonadati</taxon>
        <taxon>Bacteroidota</taxon>
        <taxon>Chitinophagia</taxon>
        <taxon>Chitinophagales</taxon>
        <taxon>Chitinophagaceae</taxon>
        <taxon>Rhizosphaericola</taxon>
    </lineage>
</organism>
<keyword evidence="4" id="KW-0255">Endonuclease</keyword>
<dbReference type="NCBIfam" id="TIGR00619">
    <property type="entry name" value="sbcd"/>
    <property type="match status" value="1"/>
</dbReference>
<evidence type="ECO:0000313" key="6">
    <source>
        <dbReference type="EMBL" id="QES88015.1"/>
    </source>
</evidence>
<evidence type="ECO:0000256" key="2">
    <source>
        <dbReference type="ARBA" id="ARBA00022801"/>
    </source>
</evidence>
<comment type="function">
    <text evidence="4">SbcCD cleaves DNA hairpin structures. These structures can inhibit DNA replication and are intermediates in certain DNA recombination reactions. The complex acts as a 3'-&gt;5' double strand exonuclease that can open hairpins. It also has a 5' single-strand endonuclease activity.</text>
</comment>
<dbReference type="SUPFAM" id="SSF56300">
    <property type="entry name" value="Metallo-dependent phosphatases"/>
    <property type="match status" value="1"/>
</dbReference>
<dbReference type="CDD" id="cd00840">
    <property type="entry name" value="MPP_Mre11_N"/>
    <property type="match status" value="1"/>
</dbReference>
<gene>
    <name evidence="4 6" type="primary">sbcD</name>
    <name evidence="6" type="ORF">E0W69_004825</name>
</gene>
<evidence type="ECO:0000256" key="4">
    <source>
        <dbReference type="RuleBase" id="RU363069"/>
    </source>
</evidence>
<keyword evidence="7" id="KW-1185">Reference proteome</keyword>
<keyword evidence="1 4" id="KW-0540">Nuclease</keyword>
<keyword evidence="3 4" id="KW-0269">Exonuclease</keyword>
<dbReference type="EMBL" id="CP044016">
    <property type="protein sequence ID" value="QES88015.1"/>
    <property type="molecule type" value="Genomic_DNA"/>
</dbReference>
<dbReference type="AlphaFoldDB" id="A0A5P2FXU1"/>
<comment type="subunit">
    <text evidence="4">Heterodimer of SbcC and SbcD.</text>
</comment>
<dbReference type="Proteomes" id="UP000292424">
    <property type="component" value="Chromosome"/>
</dbReference>
<evidence type="ECO:0000259" key="5">
    <source>
        <dbReference type="Pfam" id="PF00149"/>
    </source>
</evidence>
<dbReference type="InterPro" id="IPR004843">
    <property type="entry name" value="Calcineurin-like_PHP"/>
</dbReference>
<proteinExistence type="inferred from homology"/>
<dbReference type="RefSeq" id="WP_131328902.1">
    <property type="nucleotide sequence ID" value="NZ_CP044016.1"/>
</dbReference>
<dbReference type="GO" id="GO:0004519">
    <property type="term" value="F:endonuclease activity"/>
    <property type="evidence" value="ECO:0007669"/>
    <property type="project" value="UniProtKB-KW"/>
</dbReference>
<dbReference type="InterPro" id="IPR050535">
    <property type="entry name" value="DNA_Repair-Maintenance_Comp"/>
</dbReference>
<evidence type="ECO:0000256" key="1">
    <source>
        <dbReference type="ARBA" id="ARBA00022722"/>
    </source>
</evidence>
<evidence type="ECO:0000256" key="3">
    <source>
        <dbReference type="ARBA" id="ARBA00022839"/>
    </source>
</evidence>
<dbReference type="InterPro" id="IPR004593">
    <property type="entry name" value="SbcD"/>
</dbReference>
<keyword evidence="2 4" id="KW-0378">Hydrolase</keyword>
<dbReference type="KEGG" id="arac:E0W69_004825"/>
<feature type="domain" description="Calcineurin-like phosphoesterase" evidence="5">
    <location>
        <begin position="1"/>
        <end position="111"/>
    </location>
</feature>
<dbReference type="Gene3D" id="3.60.21.10">
    <property type="match status" value="1"/>
</dbReference>